<dbReference type="InterPro" id="IPR020846">
    <property type="entry name" value="MFS_dom"/>
</dbReference>
<feature type="transmembrane region" description="Helical" evidence="7">
    <location>
        <begin position="395"/>
        <end position="414"/>
    </location>
</feature>
<evidence type="ECO:0000256" key="4">
    <source>
        <dbReference type="ARBA" id="ARBA00022989"/>
    </source>
</evidence>
<keyword evidence="9" id="KW-1185">Reference proteome</keyword>
<dbReference type="Pfam" id="PF07690">
    <property type="entry name" value="MFS_1"/>
    <property type="match status" value="2"/>
</dbReference>
<dbReference type="Proteomes" id="UP000322225">
    <property type="component" value="Chromosome 8"/>
</dbReference>
<feature type="transmembrane region" description="Helical" evidence="7">
    <location>
        <begin position="365"/>
        <end position="388"/>
    </location>
</feature>
<protein>
    <submittedName>
        <fullName evidence="8">Uncharacterized protein</fullName>
    </submittedName>
</protein>
<comment type="subcellular location">
    <subcellularLocation>
        <location evidence="1">Membrane</location>
        <topology evidence="1">Multi-pass membrane protein</topology>
    </subcellularLocation>
</comment>
<dbReference type="PANTHER" id="PTHR23506">
    <property type="entry name" value="GH10249P"/>
    <property type="match status" value="1"/>
</dbReference>
<dbReference type="SUPFAM" id="SSF103473">
    <property type="entry name" value="MFS general substrate transporter"/>
    <property type="match status" value="1"/>
</dbReference>
<dbReference type="KEGG" id="ksn:43590159"/>
<keyword evidence="5 7" id="KW-0472">Membrane</keyword>
<keyword evidence="4 7" id="KW-1133">Transmembrane helix</keyword>
<evidence type="ECO:0000256" key="5">
    <source>
        <dbReference type="ARBA" id="ARBA00023136"/>
    </source>
</evidence>
<feature type="transmembrane region" description="Helical" evidence="7">
    <location>
        <begin position="229"/>
        <end position="250"/>
    </location>
</feature>
<evidence type="ECO:0000256" key="7">
    <source>
        <dbReference type="SAM" id="Phobius"/>
    </source>
</evidence>
<dbReference type="Gene3D" id="1.20.1250.20">
    <property type="entry name" value="MFS general substrate transporter like domains"/>
    <property type="match status" value="2"/>
</dbReference>
<dbReference type="InterPro" id="IPR036259">
    <property type="entry name" value="MFS_trans_sf"/>
</dbReference>
<dbReference type="GO" id="GO:0016020">
    <property type="term" value="C:membrane"/>
    <property type="evidence" value="ECO:0007669"/>
    <property type="project" value="UniProtKB-SubCell"/>
</dbReference>
<evidence type="ECO:0000256" key="6">
    <source>
        <dbReference type="SAM" id="MobiDB-lite"/>
    </source>
</evidence>
<feature type="transmembrane region" description="Helical" evidence="7">
    <location>
        <begin position="72"/>
        <end position="96"/>
    </location>
</feature>
<dbReference type="PROSITE" id="PS50850">
    <property type="entry name" value="MFS"/>
    <property type="match status" value="1"/>
</dbReference>
<dbReference type="InterPro" id="IPR050930">
    <property type="entry name" value="MFS_Vesicular_Transporter"/>
</dbReference>
<feature type="transmembrane region" description="Helical" evidence="7">
    <location>
        <begin position="116"/>
        <end position="134"/>
    </location>
</feature>
<feature type="transmembrane region" description="Helical" evidence="7">
    <location>
        <begin position="420"/>
        <end position="446"/>
    </location>
</feature>
<dbReference type="GO" id="GO:0022857">
    <property type="term" value="F:transmembrane transporter activity"/>
    <property type="evidence" value="ECO:0007669"/>
    <property type="project" value="InterPro"/>
</dbReference>
<proteinExistence type="predicted"/>
<evidence type="ECO:0000256" key="1">
    <source>
        <dbReference type="ARBA" id="ARBA00004141"/>
    </source>
</evidence>
<dbReference type="EMBL" id="CP144058">
    <property type="protein sequence ID" value="WWD20223.1"/>
    <property type="molecule type" value="Genomic_DNA"/>
</dbReference>
<name>A0A5M6BY95_9TREE</name>
<feature type="transmembrane region" description="Helical" evidence="7">
    <location>
        <begin position="458"/>
        <end position="480"/>
    </location>
</feature>
<evidence type="ECO:0000256" key="2">
    <source>
        <dbReference type="ARBA" id="ARBA00022448"/>
    </source>
</evidence>
<reference evidence="8" key="2">
    <citation type="submission" date="2024-01" db="EMBL/GenBank/DDBJ databases">
        <title>Comparative genomics of Cryptococcus and Kwoniella reveals pathogenesis evolution and contrasting modes of karyotype evolution via chromosome fusion or intercentromeric recombination.</title>
        <authorList>
            <person name="Coelho M.A."/>
            <person name="David-Palma M."/>
            <person name="Shea T."/>
            <person name="Bowers K."/>
            <person name="McGinley-Smith S."/>
            <person name="Mohammad A.W."/>
            <person name="Gnirke A."/>
            <person name="Yurkov A.M."/>
            <person name="Nowrousian M."/>
            <person name="Sun S."/>
            <person name="Cuomo C.A."/>
            <person name="Heitman J."/>
        </authorList>
    </citation>
    <scope>NUCLEOTIDE SEQUENCE</scope>
    <source>
        <strain evidence="8">CBS 12478</strain>
    </source>
</reference>
<evidence type="ECO:0000256" key="3">
    <source>
        <dbReference type="ARBA" id="ARBA00022692"/>
    </source>
</evidence>
<organism evidence="8 9">
    <name type="scientific">Kwoniella shandongensis</name>
    <dbReference type="NCBI Taxonomy" id="1734106"/>
    <lineage>
        <taxon>Eukaryota</taxon>
        <taxon>Fungi</taxon>
        <taxon>Dikarya</taxon>
        <taxon>Basidiomycota</taxon>
        <taxon>Agaricomycotina</taxon>
        <taxon>Tremellomycetes</taxon>
        <taxon>Tremellales</taxon>
        <taxon>Cryptococcaceae</taxon>
        <taxon>Kwoniella</taxon>
    </lineage>
</organism>
<feature type="compositionally biased region" description="Basic and acidic residues" evidence="6">
    <location>
        <begin position="36"/>
        <end position="58"/>
    </location>
</feature>
<keyword evidence="2" id="KW-0813">Transport</keyword>
<evidence type="ECO:0000313" key="8">
    <source>
        <dbReference type="EMBL" id="WWD20223.1"/>
    </source>
</evidence>
<dbReference type="OrthoDB" id="440553at2759"/>
<keyword evidence="3 7" id="KW-0812">Transmembrane</keyword>
<feature type="transmembrane region" description="Helical" evidence="7">
    <location>
        <begin position="486"/>
        <end position="508"/>
    </location>
</feature>
<dbReference type="AlphaFoldDB" id="A0A5M6BY95"/>
<feature type="region of interest" description="Disordered" evidence="6">
    <location>
        <begin position="19"/>
        <end position="58"/>
    </location>
</feature>
<sequence>MEGSAGTLEIKAAALERNTDSSFLKEEPNIDPDGPTTEKNRIAEEAERPKLDTELSGKDKPPWGIKWRSSSWFITSVVTLGATTDILTYTIVVPVLPYRLQAMNYTNISSLTSWLLFAYSAGILVCTLPVAWFFHKYPYRRNPLVGAILVLQGSLVLFMLAKPYWVMVVSRFLQGAASTIVWSVGFALICENVEEKNIGRQIGFAYSGVAIGTTIAPPIGGALYSALGWHAPFIFCIIICAIDLVLRLFVLEQKDLRKWEAKHAQRLAASHQRVAADEERRSRGLDIGSSDVATRDDSPDTLVAAEVEKKPKTELSPWGVIVALGSSPRGMTAFVVSVVYGLVLGSLEPSLTLRVQSIWHKDADFVGLVYLAAAAPTFISGPVVGAMADKWGAEFIMLPALIMILPWLPLMLLSKSIAGFIVFFAIAEFFLSCAMGPTGLEVTMVARNIDGISEIHQFAAMNIAFAISTAIGTVAGGQMYDHLTNGWAAVIWFCFGVCAFVIPFPFFFTGNKSFYRRLVDRGRKPSDNVEMESGQGTDETVISYNVPPERTRTRDM</sequence>
<feature type="transmembrane region" description="Helical" evidence="7">
    <location>
        <begin position="172"/>
        <end position="190"/>
    </location>
</feature>
<dbReference type="GeneID" id="43590159"/>
<feature type="transmembrane region" description="Helical" evidence="7">
    <location>
        <begin position="318"/>
        <end position="345"/>
    </location>
</feature>
<feature type="compositionally biased region" description="Basic and acidic residues" evidence="6">
    <location>
        <begin position="19"/>
        <end position="28"/>
    </location>
</feature>
<dbReference type="RefSeq" id="XP_031859790.1">
    <property type="nucleotide sequence ID" value="XM_032006006.1"/>
</dbReference>
<feature type="transmembrane region" description="Helical" evidence="7">
    <location>
        <begin position="146"/>
        <end position="166"/>
    </location>
</feature>
<gene>
    <name evidence="8" type="ORF">CI109_104699</name>
</gene>
<accession>A0A5M6BY95</accession>
<dbReference type="InterPro" id="IPR011701">
    <property type="entry name" value="MFS"/>
</dbReference>
<reference evidence="8" key="1">
    <citation type="submission" date="2017-08" db="EMBL/GenBank/DDBJ databases">
        <authorList>
            <person name="Cuomo C."/>
            <person name="Billmyre B."/>
            <person name="Heitman J."/>
        </authorList>
    </citation>
    <scope>NUCLEOTIDE SEQUENCE</scope>
    <source>
        <strain evidence="8">CBS 12478</strain>
    </source>
</reference>
<feature type="transmembrane region" description="Helical" evidence="7">
    <location>
        <begin position="202"/>
        <end position="223"/>
    </location>
</feature>
<dbReference type="CDD" id="cd17325">
    <property type="entry name" value="MFS_MdtG_SLC18_like"/>
    <property type="match status" value="1"/>
</dbReference>
<evidence type="ECO:0000313" key="9">
    <source>
        <dbReference type="Proteomes" id="UP000322225"/>
    </source>
</evidence>
<dbReference type="PANTHER" id="PTHR23506:SF23">
    <property type="entry name" value="GH10249P"/>
    <property type="match status" value="1"/>
</dbReference>